<dbReference type="KEGG" id="vg:22111964"/>
<organism evidence="1 2">
    <name type="scientific">Lelliottia phage phD2B</name>
    <dbReference type="NCBI Taxonomy" id="1542498"/>
    <lineage>
        <taxon>Viruses</taxon>
        <taxon>Duplodnaviria</taxon>
        <taxon>Heunggongvirae</taxon>
        <taxon>Uroviricota</taxon>
        <taxon>Caudoviricetes</taxon>
        <taxon>Autographivirales</taxon>
        <taxon>Autosignataviridae</taxon>
        <taxon>Molineuxvirinae</taxon>
        <taxon>Tuodvirus</taxon>
        <taxon>Tuodvirus phD2B</taxon>
    </lineage>
</organism>
<evidence type="ECO:0000313" key="2">
    <source>
        <dbReference type="Proteomes" id="UP000029353"/>
    </source>
</evidence>
<dbReference type="EMBL" id="KM370384">
    <property type="protein sequence ID" value="AIM51261.1"/>
    <property type="molecule type" value="Genomic_DNA"/>
</dbReference>
<name>A0A088FSC5_9CAUD</name>
<accession>A0A088FSC5</accession>
<evidence type="ECO:0000313" key="1">
    <source>
        <dbReference type="EMBL" id="AIM51261.1"/>
    </source>
</evidence>
<sequence length="189" mass="20133">MGIVAGAVMAGISVVGSLKKSQGDKAQAKADAAAQKQAWKQRVVDTRENYKQVALAEQQANQEYREDLMQNQISLAQQQAEVELMAAASGTGGQSISAMLTDLSTSAGQNQSKIVQNFENEQTSLSNQYRSIQSGASMEMRQFKKPTTGETVMGATSAGLQGFMGGYNTGTALKGAYTDYRKGSTIKTN</sequence>
<dbReference type="RefSeq" id="YP_009102781.1">
    <property type="nucleotide sequence ID" value="NC_025450.1"/>
</dbReference>
<dbReference type="OrthoDB" id="13807at10239"/>
<dbReference type="GeneID" id="22111964"/>
<gene>
    <name evidence="1" type="ORF">phD2B_0035</name>
</gene>
<protein>
    <submittedName>
        <fullName evidence="1">Putative internal virion protein</fullName>
    </submittedName>
</protein>
<reference evidence="1 2" key="1">
    <citation type="submission" date="2014-10" db="EMBL/GenBank/DDBJ databases">
        <title>Complete Genome of Lelliottia podophage phD2B.</title>
        <authorList>
            <person name="Nowicki G."/>
            <person name="Barylski J."/>
            <person name="Kujawa N."/>
            <person name="Gozdzicka-Jozefiak A."/>
        </authorList>
    </citation>
    <scope>NUCLEOTIDE SEQUENCE [LARGE SCALE GENOMIC DNA]</scope>
</reference>
<dbReference type="InterPro" id="IPR038996">
    <property type="entry name" value="Gp14"/>
</dbReference>
<keyword evidence="2" id="KW-1185">Reference proteome</keyword>
<dbReference type="Pfam" id="PF24072">
    <property type="entry name" value="T7_gp14"/>
    <property type="match status" value="1"/>
</dbReference>
<proteinExistence type="predicted"/>
<dbReference type="Proteomes" id="UP000029353">
    <property type="component" value="Segment"/>
</dbReference>